<dbReference type="InterPro" id="IPR015797">
    <property type="entry name" value="NUDIX_hydrolase-like_dom_sf"/>
</dbReference>
<dbReference type="OrthoDB" id="433451at2759"/>
<evidence type="ECO:0000256" key="8">
    <source>
        <dbReference type="ARBA" id="ARBA00023235"/>
    </source>
</evidence>
<evidence type="ECO:0000256" key="2">
    <source>
        <dbReference type="ARBA" id="ARBA00001946"/>
    </source>
</evidence>
<dbReference type="GO" id="GO:0003918">
    <property type="term" value="F:DNA topoisomerase type II (double strand cut, ATP-hydrolyzing) activity"/>
    <property type="evidence" value="ECO:0007669"/>
    <property type="project" value="UniProtKB-EC"/>
</dbReference>
<dbReference type="Gene3D" id="3.30.1360.40">
    <property type="match status" value="1"/>
</dbReference>
<evidence type="ECO:0000256" key="3">
    <source>
        <dbReference type="ARBA" id="ARBA00012895"/>
    </source>
</evidence>
<keyword evidence="5" id="KW-0067">ATP-binding</keyword>
<evidence type="ECO:0000256" key="4">
    <source>
        <dbReference type="ARBA" id="ARBA00022741"/>
    </source>
</evidence>
<name>A0A812S850_9DINO</name>
<dbReference type="InterPro" id="IPR050634">
    <property type="entry name" value="DNA_Topoisomerase_II"/>
</dbReference>
<dbReference type="InterPro" id="IPR013760">
    <property type="entry name" value="Topo_IIA-like_dom_sf"/>
</dbReference>
<comment type="catalytic activity">
    <reaction evidence="1">
        <text>ATP-dependent breakage, passage and rejoining of double-stranded DNA.</text>
        <dbReference type="EC" id="5.6.2.2"/>
    </reaction>
</comment>
<reference evidence="9" key="1">
    <citation type="submission" date="2021-02" db="EMBL/GenBank/DDBJ databases">
        <authorList>
            <person name="Dougan E. K."/>
            <person name="Rhodes N."/>
            <person name="Thang M."/>
            <person name="Chan C."/>
        </authorList>
    </citation>
    <scope>NUCLEOTIDE SEQUENCE</scope>
</reference>
<dbReference type="GO" id="GO:0000819">
    <property type="term" value="P:sister chromatid segregation"/>
    <property type="evidence" value="ECO:0007669"/>
    <property type="project" value="TreeGrafter"/>
</dbReference>
<dbReference type="SUPFAM" id="SSF55811">
    <property type="entry name" value="Nudix"/>
    <property type="match status" value="1"/>
</dbReference>
<dbReference type="InterPro" id="IPR027417">
    <property type="entry name" value="P-loop_NTPase"/>
</dbReference>
<comment type="caution">
    <text evidence="9">The sequence shown here is derived from an EMBL/GenBank/DDBJ whole genome shotgun (WGS) entry which is preliminary data.</text>
</comment>
<comment type="cofactor">
    <cofactor evidence="2">
        <name>Mg(2+)</name>
        <dbReference type="ChEBI" id="CHEBI:18420"/>
    </cofactor>
</comment>
<accession>A0A812S850</accession>
<dbReference type="Proteomes" id="UP000601435">
    <property type="component" value="Unassembled WGS sequence"/>
</dbReference>
<dbReference type="PANTHER" id="PTHR10169">
    <property type="entry name" value="DNA TOPOISOMERASE/GYRASE"/>
    <property type="match status" value="1"/>
</dbReference>
<dbReference type="Gene3D" id="3.40.50.300">
    <property type="entry name" value="P-loop containing nucleotide triphosphate hydrolases"/>
    <property type="match status" value="1"/>
</dbReference>
<keyword evidence="10" id="KW-1185">Reference proteome</keyword>
<gene>
    <name evidence="9" type="primary">TOP2</name>
    <name evidence="9" type="ORF">SNEC2469_LOCUS13173</name>
</gene>
<keyword evidence="8" id="KW-0413">Isomerase</keyword>
<evidence type="ECO:0000313" key="10">
    <source>
        <dbReference type="Proteomes" id="UP000601435"/>
    </source>
</evidence>
<dbReference type="GO" id="GO:0003924">
    <property type="term" value="F:GTPase activity"/>
    <property type="evidence" value="ECO:0007669"/>
    <property type="project" value="InterPro"/>
</dbReference>
<dbReference type="GO" id="GO:0005634">
    <property type="term" value="C:nucleus"/>
    <property type="evidence" value="ECO:0007669"/>
    <property type="project" value="TreeGrafter"/>
</dbReference>
<evidence type="ECO:0000256" key="6">
    <source>
        <dbReference type="ARBA" id="ARBA00023029"/>
    </source>
</evidence>
<dbReference type="Pfam" id="PF00071">
    <property type="entry name" value="Ras"/>
    <property type="match status" value="1"/>
</dbReference>
<sequence length="652" mass="71499">MQPMAPWFRGFKGTVRSIEGSVGKYEALGVASQKGRVRLEITELPPRRWTQDYKDWLVEQLPKPGDERRASITELREYHSEVGPLQFLEDSAGLFYGQACQAVLTLQNKVLDVMQLQAPRALHNDAERQVQVGPNAQAERRGFEKISNLRADVNELIEAIGSSVLLHGCLKVARAQRLAAMVDAQPPVLLVVGSAGAGKNRARIVTVAVPRELDPPPTVGAVSGTYRLEPEDALRPSLRELLPPHGLEFEVLEIGGREPVHREMPRGRHVCGLLLCYDSRDRTTFLRCWHILCRHRMDRHMEISGSDVSSKPTLACVLCATKIDAGEPAVTKEEAKSFAEANGLTLVQTSARSGKGVHEAFQTLVGVALDAETARLAERAAAEQRGKLPAARSFALPCGLDVCSDLSGMTSPPGARPREPQRGVPATEHLVEVLDKKGHVLCGPRSLAECLDGELLHRAVHVWICVPRTGALLLRRWSQHAPKHPGRWGPSCHSEVRCYGRDGHASEVSTQAAERSLVELGIDAEAVGEPRHCFSCETRDGNAKELLDVYLAPLGGAGLRLPELMLQEDEEVDWVFFMHVLSPAFASSGRLFHYSDVYRRALARRLRDYAIPEDVYNAFALDLDAEVAGPALGVSRDLPLPLPSSKGRPVVA</sequence>
<evidence type="ECO:0000256" key="5">
    <source>
        <dbReference type="ARBA" id="ARBA00022840"/>
    </source>
</evidence>
<dbReference type="EC" id="5.6.2.2" evidence="3"/>
<dbReference type="GO" id="GO:0005524">
    <property type="term" value="F:ATP binding"/>
    <property type="evidence" value="ECO:0007669"/>
    <property type="project" value="UniProtKB-KW"/>
</dbReference>
<dbReference type="PANTHER" id="PTHR10169:SF38">
    <property type="entry name" value="DNA TOPOISOMERASE 2"/>
    <property type="match status" value="1"/>
</dbReference>
<keyword evidence="4" id="KW-0547">Nucleotide-binding</keyword>
<evidence type="ECO:0000256" key="1">
    <source>
        <dbReference type="ARBA" id="ARBA00000185"/>
    </source>
</evidence>
<dbReference type="EMBL" id="CAJNJA010021008">
    <property type="protein sequence ID" value="CAE7468432.1"/>
    <property type="molecule type" value="Genomic_DNA"/>
</dbReference>
<dbReference type="Gene3D" id="3.90.79.10">
    <property type="entry name" value="Nucleoside Triphosphate Pyrophosphohydrolase"/>
    <property type="match status" value="1"/>
</dbReference>
<organism evidence="9 10">
    <name type="scientific">Symbiodinium necroappetens</name>
    <dbReference type="NCBI Taxonomy" id="1628268"/>
    <lineage>
        <taxon>Eukaryota</taxon>
        <taxon>Sar</taxon>
        <taxon>Alveolata</taxon>
        <taxon>Dinophyceae</taxon>
        <taxon>Suessiales</taxon>
        <taxon>Symbiodiniaceae</taxon>
        <taxon>Symbiodinium</taxon>
    </lineage>
</organism>
<keyword evidence="7" id="KW-0238">DNA-binding</keyword>
<dbReference type="GO" id="GO:0000712">
    <property type="term" value="P:resolution of meiotic recombination intermediates"/>
    <property type="evidence" value="ECO:0007669"/>
    <property type="project" value="TreeGrafter"/>
</dbReference>
<evidence type="ECO:0000313" key="9">
    <source>
        <dbReference type="EMBL" id="CAE7468432.1"/>
    </source>
</evidence>
<dbReference type="SUPFAM" id="SSF52540">
    <property type="entry name" value="P-loop containing nucleoside triphosphate hydrolases"/>
    <property type="match status" value="1"/>
</dbReference>
<dbReference type="SMART" id="SM00175">
    <property type="entry name" value="RAB"/>
    <property type="match status" value="1"/>
</dbReference>
<dbReference type="AlphaFoldDB" id="A0A812S850"/>
<dbReference type="GO" id="GO:0005525">
    <property type="term" value="F:GTP binding"/>
    <property type="evidence" value="ECO:0007669"/>
    <property type="project" value="InterPro"/>
</dbReference>
<evidence type="ECO:0000256" key="7">
    <source>
        <dbReference type="ARBA" id="ARBA00023125"/>
    </source>
</evidence>
<dbReference type="InterPro" id="IPR001806">
    <property type="entry name" value="Small_GTPase"/>
</dbReference>
<keyword evidence="6" id="KW-0799">Topoisomerase</keyword>
<dbReference type="SUPFAM" id="SSF56719">
    <property type="entry name" value="Type II DNA topoisomerase"/>
    <property type="match status" value="1"/>
</dbReference>
<proteinExistence type="predicted"/>
<dbReference type="GO" id="GO:0003677">
    <property type="term" value="F:DNA binding"/>
    <property type="evidence" value="ECO:0007669"/>
    <property type="project" value="UniProtKB-KW"/>
</dbReference>
<protein>
    <recommendedName>
        <fullName evidence="3">DNA topoisomerase (ATP-hydrolyzing)</fullName>
        <ecNumber evidence="3">5.6.2.2</ecNumber>
    </recommendedName>
</protein>